<keyword evidence="2" id="KW-0687">Ribonucleoprotein</keyword>
<name>A0ABQ8UQQ4_9EUKA</name>
<keyword evidence="4" id="KW-1185">Reference proteome</keyword>
<dbReference type="EMBL" id="JAPMOS010000009">
    <property type="protein sequence ID" value="KAJ4461168.1"/>
    <property type="molecule type" value="Genomic_DNA"/>
</dbReference>
<protein>
    <submittedName>
        <fullName evidence="3">Uncharacterized protein</fullName>
    </submittedName>
</protein>
<dbReference type="Pfam" id="PF04758">
    <property type="entry name" value="Ribosomal_S30"/>
    <property type="match status" value="1"/>
</dbReference>
<dbReference type="Proteomes" id="UP001141327">
    <property type="component" value="Unassembled WGS sequence"/>
</dbReference>
<organism evidence="3 4">
    <name type="scientific">Paratrimastix pyriformis</name>
    <dbReference type="NCBI Taxonomy" id="342808"/>
    <lineage>
        <taxon>Eukaryota</taxon>
        <taxon>Metamonada</taxon>
        <taxon>Preaxostyla</taxon>
        <taxon>Paratrimastigidae</taxon>
        <taxon>Paratrimastix</taxon>
    </lineage>
</organism>
<evidence type="ECO:0000256" key="2">
    <source>
        <dbReference type="ARBA" id="ARBA00023274"/>
    </source>
</evidence>
<proteinExistence type="predicted"/>
<comment type="caution">
    <text evidence="3">The sequence shown here is derived from an EMBL/GenBank/DDBJ whole genome shotgun (WGS) entry which is preliminary data.</text>
</comment>
<reference evidence="3" key="1">
    <citation type="journal article" date="2022" name="bioRxiv">
        <title>Genomics of Preaxostyla Flagellates Illuminates Evolutionary Transitions and the Path Towards Mitochondrial Loss.</title>
        <authorList>
            <person name="Novak L.V.F."/>
            <person name="Treitli S.C."/>
            <person name="Pyrih J."/>
            <person name="Halakuc P."/>
            <person name="Pipaliya S.V."/>
            <person name="Vacek V."/>
            <person name="Brzon O."/>
            <person name="Soukal P."/>
            <person name="Eme L."/>
            <person name="Dacks J.B."/>
            <person name="Karnkowska A."/>
            <person name="Elias M."/>
            <person name="Hampl V."/>
        </authorList>
    </citation>
    <scope>NUCLEOTIDE SEQUENCE</scope>
    <source>
        <strain evidence="3">RCP-MX</strain>
    </source>
</reference>
<keyword evidence="1" id="KW-0689">Ribosomal protein</keyword>
<evidence type="ECO:0000313" key="4">
    <source>
        <dbReference type="Proteomes" id="UP001141327"/>
    </source>
</evidence>
<sequence length="196" mass="22804">MGRILHGCLARAGKVRMQTPIVKPLRAWGHRDLPKRAVGRARQRKRYSKLRQRQQMVSAFKRVGAPLYVEKFSTVDEPPKGYVSYFVARSVFLDTTSARTVSVRHRWHLRKDWSWSCGKTGRNTAPRYPWMVARDNGRALKVSNLWGTILGDITHGDLRPTKRHLRCGALSTNKLLCPQRERRRERQPIRYILFGT</sequence>
<gene>
    <name evidence="3" type="ORF">PAPYR_2631</name>
</gene>
<dbReference type="InterPro" id="IPR006846">
    <property type="entry name" value="Ribosomal_eS30"/>
</dbReference>
<evidence type="ECO:0000256" key="1">
    <source>
        <dbReference type="ARBA" id="ARBA00022980"/>
    </source>
</evidence>
<evidence type="ECO:0000313" key="3">
    <source>
        <dbReference type="EMBL" id="KAJ4461168.1"/>
    </source>
</evidence>
<accession>A0ABQ8UQQ4</accession>